<gene>
    <name evidence="3" type="ORF">GMA12_17505</name>
</gene>
<evidence type="ECO:0000256" key="2">
    <source>
        <dbReference type="SAM" id="MobiDB-lite"/>
    </source>
</evidence>
<dbReference type="AlphaFoldDB" id="A0A6N8GVT1"/>
<feature type="compositionally biased region" description="Low complexity" evidence="2">
    <location>
        <begin position="13"/>
        <end position="26"/>
    </location>
</feature>
<keyword evidence="4" id="KW-1185">Reference proteome</keyword>
<proteinExistence type="inferred from homology"/>
<name>A0A6N8GVT1_9MICC</name>
<evidence type="ECO:0000313" key="4">
    <source>
        <dbReference type="Proteomes" id="UP000436989"/>
    </source>
</evidence>
<evidence type="ECO:0000313" key="3">
    <source>
        <dbReference type="EMBL" id="MUN64914.1"/>
    </source>
</evidence>
<dbReference type="InterPro" id="IPR005531">
    <property type="entry name" value="Asp23"/>
</dbReference>
<feature type="compositionally biased region" description="Polar residues" evidence="2">
    <location>
        <begin position="1"/>
        <end position="12"/>
    </location>
</feature>
<reference evidence="3 4" key="1">
    <citation type="submission" date="2019-12" db="EMBL/GenBank/DDBJ databases">
        <authorList>
            <person name="Shi Y."/>
        </authorList>
    </citation>
    <scope>NUCLEOTIDE SEQUENCE [LARGE SCALE GENOMIC DNA]</scope>
    <source>
        <strain evidence="3 4">JCM 17929</strain>
    </source>
</reference>
<dbReference type="Proteomes" id="UP000436989">
    <property type="component" value="Unassembled WGS sequence"/>
</dbReference>
<sequence length="148" mass="15361">MTTLTTPHDTTSAPAGPHRPGGHAPVPADPVARGTLTVPASVVAKIAAQAAWELDAVGAASGGVLGLGARRDFERRPTADAEIFGTAAVITLDVGVAYPAPLRRTADRIRTHVTDRVQRLTGLTAEQVDVEISWLHPAPVRGTRGALL</sequence>
<protein>
    <submittedName>
        <fullName evidence="3">Asp23/Gls24 family envelope stress response protein</fullName>
    </submittedName>
</protein>
<feature type="region of interest" description="Disordered" evidence="2">
    <location>
        <begin position="1"/>
        <end position="32"/>
    </location>
</feature>
<dbReference type="EMBL" id="WOGU01000024">
    <property type="protein sequence ID" value="MUN64914.1"/>
    <property type="molecule type" value="Genomic_DNA"/>
</dbReference>
<accession>A0A6N8GVT1</accession>
<organism evidence="3 4">
    <name type="scientific">Kocuria sediminis</name>
    <dbReference type="NCBI Taxonomy" id="1038857"/>
    <lineage>
        <taxon>Bacteria</taxon>
        <taxon>Bacillati</taxon>
        <taxon>Actinomycetota</taxon>
        <taxon>Actinomycetes</taxon>
        <taxon>Micrococcales</taxon>
        <taxon>Micrococcaceae</taxon>
        <taxon>Kocuria</taxon>
    </lineage>
</organism>
<dbReference type="Pfam" id="PF03780">
    <property type="entry name" value="Asp23"/>
    <property type="match status" value="1"/>
</dbReference>
<evidence type="ECO:0000256" key="1">
    <source>
        <dbReference type="ARBA" id="ARBA00005721"/>
    </source>
</evidence>
<comment type="similarity">
    <text evidence="1">Belongs to the asp23 family.</text>
</comment>
<comment type="caution">
    <text evidence="3">The sequence shown here is derived from an EMBL/GenBank/DDBJ whole genome shotgun (WGS) entry which is preliminary data.</text>
</comment>